<organism evidence="4 5">
    <name type="scientific">Lottia gigantea</name>
    <name type="common">Giant owl limpet</name>
    <dbReference type="NCBI Taxonomy" id="225164"/>
    <lineage>
        <taxon>Eukaryota</taxon>
        <taxon>Metazoa</taxon>
        <taxon>Spiralia</taxon>
        <taxon>Lophotrochozoa</taxon>
        <taxon>Mollusca</taxon>
        <taxon>Gastropoda</taxon>
        <taxon>Patellogastropoda</taxon>
        <taxon>Lottioidea</taxon>
        <taxon>Lottiidae</taxon>
        <taxon>Lottia</taxon>
    </lineage>
</organism>
<proteinExistence type="predicted"/>
<dbReference type="Pfam" id="PF12796">
    <property type="entry name" value="Ank_2"/>
    <property type="match status" value="1"/>
</dbReference>
<dbReference type="GeneID" id="20251956"/>
<dbReference type="CTD" id="20251956"/>
<accession>V4AWA2</accession>
<feature type="non-terminal residue" evidence="4">
    <location>
        <position position="87"/>
    </location>
</feature>
<dbReference type="HOGENOM" id="CLU_2489252_0_0_1"/>
<keyword evidence="5" id="KW-1185">Reference proteome</keyword>
<dbReference type="Gene3D" id="1.25.40.20">
    <property type="entry name" value="Ankyrin repeat-containing domain"/>
    <property type="match status" value="1"/>
</dbReference>
<dbReference type="PROSITE" id="PS50297">
    <property type="entry name" value="ANK_REP_REGION"/>
    <property type="match status" value="1"/>
</dbReference>
<reference evidence="4 5" key="1">
    <citation type="journal article" date="2013" name="Nature">
        <title>Insights into bilaterian evolution from three spiralian genomes.</title>
        <authorList>
            <person name="Simakov O."/>
            <person name="Marletaz F."/>
            <person name="Cho S.J."/>
            <person name="Edsinger-Gonzales E."/>
            <person name="Havlak P."/>
            <person name="Hellsten U."/>
            <person name="Kuo D.H."/>
            <person name="Larsson T."/>
            <person name="Lv J."/>
            <person name="Arendt D."/>
            <person name="Savage R."/>
            <person name="Osoegawa K."/>
            <person name="de Jong P."/>
            <person name="Grimwood J."/>
            <person name="Chapman J.A."/>
            <person name="Shapiro H."/>
            <person name="Aerts A."/>
            <person name="Otillar R.P."/>
            <person name="Terry A.Y."/>
            <person name="Boore J.L."/>
            <person name="Grigoriev I.V."/>
            <person name="Lindberg D.R."/>
            <person name="Seaver E.C."/>
            <person name="Weisblat D.A."/>
            <person name="Putnam N.H."/>
            <person name="Rokhsar D.S."/>
        </authorList>
    </citation>
    <scope>NUCLEOTIDE SEQUENCE [LARGE SCALE GENOMIC DNA]</scope>
</reference>
<dbReference type="InterPro" id="IPR036770">
    <property type="entry name" value="Ankyrin_rpt-contain_sf"/>
</dbReference>
<dbReference type="PANTHER" id="PTHR24171">
    <property type="entry name" value="ANKYRIN REPEAT DOMAIN-CONTAINING PROTEIN 39-RELATED"/>
    <property type="match status" value="1"/>
</dbReference>
<keyword evidence="2 3" id="KW-0040">ANK repeat</keyword>
<dbReference type="InterPro" id="IPR002110">
    <property type="entry name" value="Ankyrin_rpt"/>
</dbReference>
<dbReference type="Proteomes" id="UP000030746">
    <property type="component" value="Unassembled WGS sequence"/>
</dbReference>
<evidence type="ECO:0000256" key="3">
    <source>
        <dbReference type="PROSITE-ProRule" id="PRU00023"/>
    </source>
</evidence>
<dbReference type="KEGG" id="lgi:LOTGIDRAFT_70175"/>
<dbReference type="OrthoDB" id="194358at2759"/>
<dbReference type="STRING" id="225164.V4AWA2"/>
<evidence type="ECO:0000256" key="1">
    <source>
        <dbReference type="ARBA" id="ARBA00022737"/>
    </source>
</evidence>
<feature type="non-terminal residue" evidence="4">
    <location>
        <position position="1"/>
    </location>
</feature>
<keyword evidence="1" id="KW-0677">Repeat</keyword>
<feature type="repeat" description="ANK" evidence="3">
    <location>
        <begin position="39"/>
        <end position="71"/>
    </location>
</feature>
<evidence type="ECO:0000313" key="4">
    <source>
        <dbReference type="EMBL" id="ESP01753.1"/>
    </source>
</evidence>
<dbReference type="PROSITE" id="PS50088">
    <property type="entry name" value="ANK_REPEAT"/>
    <property type="match status" value="1"/>
</dbReference>
<dbReference type="SUPFAM" id="SSF48403">
    <property type="entry name" value="Ankyrin repeat"/>
    <property type="match status" value="1"/>
</dbReference>
<sequence length="87" mass="9673">PLLVQACFHGDPDEVRSLLYKKEDVNYQVNNVLNSCDEEKRSPLHAAAYCGESEISDLLILSGARVNAKDNKWLTPLHRGCGSKCEV</sequence>
<name>V4AWA2_LOTGI</name>
<dbReference type="AlphaFoldDB" id="V4AWA2"/>
<evidence type="ECO:0000256" key="2">
    <source>
        <dbReference type="ARBA" id="ARBA00023043"/>
    </source>
</evidence>
<dbReference type="EMBL" id="KB200385">
    <property type="protein sequence ID" value="ESP01753.1"/>
    <property type="molecule type" value="Genomic_DNA"/>
</dbReference>
<dbReference type="RefSeq" id="XP_009047527.1">
    <property type="nucleotide sequence ID" value="XM_009049279.1"/>
</dbReference>
<evidence type="ECO:0000313" key="5">
    <source>
        <dbReference type="Proteomes" id="UP000030746"/>
    </source>
</evidence>
<protein>
    <submittedName>
        <fullName evidence="4">Uncharacterized protein</fullName>
    </submittedName>
</protein>
<gene>
    <name evidence="4" type="ORF">LOTGIDRAFT_70175</name>
</gene>